<dbReference type="AlphaFoldDB" id="A0AA36EPP0"/>
<dbReference type="EMBL" id="OX465085">
    <property type="protein sequence ID" value="CAI9303208.1"/>
    <property type="molecule type" value="Genomic_DNA"/>
</dbReference>
<reference evidence="1" key="1">
    <citation type="submission" date="2023-04" db="EMBL/GenBank/DDBJ databases">
        <authorList>
            <person name="Vijverberg K."/>
            <person name="Xiong W."/>
            <person name="Schranz E."/>
        </authorList>
    </citation>
    <scope>NUCLEOTIDE SEQUENCE</scope>
</reference>
<sequence>MLHRLFKLLKLKETEFTSCIVDSLSALLLTRISSILSSNYTPLLKDDPIYCSYYCCSTPASHRHRLQIDFLISSFCRRKSVFLNRSDGRCISVFSEIDVTKSVNGEGTEINALLRTIGGYFTRDEIDVSGHVVDNTDDFEEVTTCGDRIRPNMFRVTGQDLLSQSVYSINGFLKICCSCFAVRLQKKVIYFNFMDHLSIIFSTKLPSLWENPLSTTTSWKPCAERRIGAISDVPELNENATLILPVLKHDQLWKDHTHQIFHFVAICSVSVITCILVKDLTDLAIVYMDNLNDSQCID</sequence>
<gene>
    <name evidence="1" type="ORF">LSALG_LOCUS41663</name>
</gene>
<protein>
    <submittedName>
        <fullName evidence="1">Uncharacterized protein</fullName>
    </submittedName>
</protein>
<keyword evidence="2" id="KW-1185">Reference proteome</keyword>
<dbReference type="Proteomes" id="UP001177003">
    <property type="component" value="Chromosome 9"/>
</dbReference>
<evidence type="ECO:0000313" key="1">
    <source>
        <dbReference type="EMBL" id="CAI9303208.1"/>
    </source>
</evidence>
<proteinExistence type="predicted"/>
<accession>A0AA36EPP0</accession>
<organism evidence="1 2">
    <name type="scientific">Lactuca saligna</name>
    <name type="common">Willowleaf lettuce</name>
    <dbReference type="NCBI Taxonomy" id="75948"/>
    <lineage>
        <taxon>Eukaryota</taxon>
        <taxon>Viridiplantae</taxon>
        <taxon>Streptophyta</taxon>
        <taxon>Embryophyta</taxon>
        <taxon>Tracheophyta</taxon>
        <taxon>Spermatophyta</taxon>
        <taxon>Magnoliopsida</taxon>
        <taxon>eudicotyledons</taxon>
        <taxon>Gunneridae</taxon>
        <taxon>Pentapetalae</taxon>
        <taxon>asterids</taxon>
        <taxon>campanulids</taxon>
        <taxon>Asterales</taxon>
        <taxon>Asteraceae</taxon>
        <taxon>Cichorioideae</taxon>
        <taxon>Cichorieae</taxon>
        <taxon>Lactucinae</taxon>
        <taxon>Lactuca</taxon>
    </lineage>
</organism>
<name>A0AA36EPP0_LACSI</name>
<evidence type="ECO:0000313" key="2">
    <source>
        <dbReference type="Proteomes" id="UP001177003"/>
    </source>
</evidence>